<evidence type="ECO:0000256" key="2">
    <source>
        <dbReference type="SAM" id="MobiDB-lite"/>
    </source>
</evidence>
<comment type="caution">
    <text evidence="3">The sequence shown here is derived from an EMBL/GenBank/DDBJ whole genome shotgun (WGS) entry which is preliminary data.</text>
</comment>
<organism evidence="3 4">
    <name type="scientific">Elasticomyces elasticus</name>
    <dbReference type="NCBI Taxonomy" id="574655"/>
    <lineage>
        <taxon>Eukaryota</taxon>
        <taxon>Fungi</taxon>
        <taxon>Dikarya</taxon>
        <taxon>Ascomycota</taxon>
        <taxon>Pezizomycotina</taxon>
        <taxon>Dothideomycetes</taxon>
        <taxon>Dothideomycetidae</taxon>
        <taxon>Mycosphaerellales</taxon>
        <taxon>Teratosphaeriaceae</taxon>
        <taxon>Elasticomyces</taxon>
    </lineage>
</organism>
<dbReference type="EMBL" id="JAVRQU010000021">
    <property type="protein sequence ID" value="KAK5691466.1"/>
    <property type="molecule type" value="Genomic_DNA"/>
</dbReference>
<dbReference type="Proteomes" id="UP001310594">
    <property type="component" value="Unassembled WGS sequence"/>
</dbReference>
<accession>A0AAN7VYW5</accession>
<reference evidence="3" key="1">
    <citation type="submission" date="2023-08" db="EMBL/GenBank/DDBJ databases">
        <title>Black Yeasts Isolated from many extreme environments.</title>
        <authorList>
            <person name="Coleine C."/>
            <person name="Stajich J.E."/>
            <person name="Selbmann L."/>
        </authorList>
    </citation>
    <scope>NUCLEOTIDE SEQUENCE</scope>
    <source>
        <strain evidence="3">CCFEE 5810</strain>
    </source>
</reference>
<name>A0AAN7VYW5_9PEZI</name>
<feature type="compositionally biased region" description="Low complexity" evidence="2">
    <location>
        <begin position="316"/>
        <end position="335"/>
    </location>
</feature>
<feature type="compositionally biased region" description="Basic and acidic residues" evidence="2">
    <location>
        <begin position="339"/>
        <end position="348"/>
    </location>
</feature>
<evidence type="ECO:0000313" key="3">
    <source>
        <dbReference type="EMBL" id="KAK5691466.1"/>
    </source>
</evidence>
<evidence type="ECO:0000313" key="4">
    <source>
        <dbReference type="Proteomes" id="UP001310594"/>
    </source>
</evidence>
<evidence type="ECO:0000256" key="1">
    <source>
        <dbReference type="SAM" id="Coils"/>
    </source>
</evidence>
<dbReference type="AlphaFoldDB" id="A0AAN7VYW5"/>
<feature type="region of interest" description="Disordered" evidence="2">
    <location>
        <begin position="219"/>
        <end position="362"/>
    </location>
</feature>
<feature type="coiled-coil region" evidence="1">
    <location>
        <begin position="67"/>
        <end position="128"/>
    </location>
</feature>
<proteinExistence type="predicted"/>
<feature type="compositionally biased region" description="Polar residues" evidence="2">
    <location>
        <begin position="297"/>
        <end position="315"/>
    </location>
</feature>
<feature type="compositionally biased region" description="Polar residues" evidence="2">
    <location>
        <begin position="278"/>
        <end position="288"/>
    </location>
</feature>
<keyword evidence="1" id="KW-0175">Coiled coil</keyword>
<protein>
    <submittedName>
        <fullName evidence="3">Uncharacterized protein</fullName>
    </submittedName>
</protein>
<sequence length="362" mass="39487">MASIADGPHASTRHVKDRRPAYTNAAANAISSLEQRLGSLEKRQPASSKAQASLTKVDAAAEIDTAIKDVERRFDTHDRRLTNLEETTEDCQNLRTTVKRIEDRVKPYDEYQEQALGAVKQLQELQSILQQSGSARASPERTTISASLSRTVNEHEASIREYNSRLLQVEDSIELVKGQPLSTHDLARSLIARLHRGDTLSEPTAVALRLALGGNVLYPAPDTSRPRQQATPVTDESEPVGPPVEPSIEAPPSIIKPASRKRRRINLGPQEVDGALNSFMSGEFSQGRQSEDVATPASKTISASAEKSPPASNGSAPTSQPRRTARATTQTKQQTGFMHWREANEQVKHMRPSSATPKKGAA</sequence>
<gene>
    <name evidence="3" type="ORF">LTR97_011459</name>
</gene>
<feature type="region of interest" description="Disordered" evidence="2">
    <location>
        <begin position="1"/>
        <end position="20"/>
    </location>
</feature>